<dbReference type="Gene3D" id="3.30.1240.10">
    <property type="match status" value="1"/>
</dbReference>
<dbReference type="AlphaFoldDB" id="A0A645DB04"/>
<dbReference type="NCBIfam" id="TIGR01484">
    <property type="entry name" value="HAD-SF-IIB"/>
    <property type="match status" value="1"/>
</dbReference>
<protein>
    <submittedName>
        <fullName evidence="1">HMP-PP phosphatase</fullName>
        <ecNumber evidence="1">3.6.1.-</ecNumber>
    </submittedName>
</protein>
<dbReference type="SUPFAM" id="SSF56784">
    <property type="entry name" value="HAD-like"/>
    <property type="match status" value="1"/>
</dbReference>
<sequence>MLSFVQDTDLETFLFTNESWYMKQKSRWYDVEVEASRTEGRIASLSTIGDVLAETERPFKLLCMHHEPEYVKTMEKSLQERFGSHLNIFSSSPKYIEILARGVDKGHAVRSLCNAYQLDASQVMAVGDYYNDIGMFRAAGYSVAMANAPADVAKHATAMTKSNTEDGLALAIEAIL</sequence>
<dbReference type="InterPro" id="IPR036412">
    <property type="entry name" value="HAD-like_sf"/>
</dbReference>
<dbReference type="GO" id="GO:0000287">
    <property type="term" value="F:magnesium ion binding"/>
    <property type="evidence" value="ECO:0007669"/>
    <property type="project" value="TreeGrafter"/>
</dbReference>
<organism evidence="1">
    <name type="scientific">bioreactor metagenome</name>
    <dbReference type="NCBI Taxonomy" id="1076179"/>
    <lineage>
        <taxon>unclassified sequences</taxon>
        <taxon>metagenomes</taxon>
        <taxon>ecological metagenomes</taxon>
    </lineage>
</organism>
<dbReference type="EC" id="3.6.1.-" evidence="1"/>
<dbReference type="Pfam" id="PF08282">
    <property type="entry name" value="Hydrolase_3"/>
    <property type="match status" value="1"/>
</dbReference>
<evidence type="ECO:0000313" key="1">
    <source>
        <dbReference type="EMBL" id="MPM86258.1"/>
    </source>
</evidence>
<keyword evidence="1" id="KW-0378">Hydrolase</keyword>
<dbReference type="InterPro" id="IPR006379">
    <property type="entry name" value="HAD-SF_hydro_IIB"/>
</dbReference>
<accession>A0A645DB04</accession>
<proteinExistence type="predicted"/>
<dbReference type="EMBL" id="VSSQ01034351">
    <property type="protein sequence ID" value="MPM86258.1"/>
    <property type="molecule type" value="Genomic_DNA"/>
</dbReference>
<gene>
    <name evidence="1" type="primary">cof_4</name>
    <name evidence="1" type="ORF">SDC9_133347</name>
</gene>
<dbReference type="GO" id="GO:0016791">
    <property type="term" value="F:phosphatase activity"/>
    <property type="evidence" value="ECO:0007669"/>
    <property type="project" value="TreeGrafter"/>
</dbReference>
<dbReference type="InterPro" id="IPR023214">
    <property type="entry name" value="HAD_sf"/>
</dbReference>
<dbReference type="Gene3D" id="3.40.50.1000">
    <property type="entry name" value="HAD superfamily/HAD-like"/>
    <property type="match status" value="1"/>
</dbReference>
<dbReference type="PANTHER" id="PTHR10000">
    <property type="entry name" value="PHOSPHOSERINE PHOSPHATASE"/>
    <property type="match status" value="1"/>
</dbReference>
<reference evidence="1" key="1">
    <citation type="submission" date="2019-08" db="EMBL/GenBank/DDBJ databases">
        <authorList>
            <person name="Kucharzyk K."/>
            <person name="Murdoch R.W."/>
            <person name="Higgins S."/>
            <person name="Loffler F."/>
        </authorList>
    </citation>
    <scope>NUCLEOTIDE SEQUENCE</scope>
</reference>
<dbReference type="PANTHER" id="PTHR10000:SF8">
    <property type="entry name" value="HAD SUPERFAMILY HYDROLASE-LIKE, TYPE 3"/>
    <property type="match status" value="1"/>
</dbReference>
<comment type="caution">
    <text evidence="1">The sequence shown here is derived from an EMBL/GenBank/DDBJ whole genome shotgun (WGS) entry which is preliminary data.</text>
</comment>
<name>A0A645DB04_9ZZZZ</name>
<dbReference type="GO" id="GO:0005829">
    <property type="term" value="C:cytosol"/>
    <property type="evidence" value="ECO:0007669"/>
    <property type="project" value="TreeGrafter"/>
</dbReference>